<organism evidence="1 2">
    <name type="scientific">Vitis vinifera</name>
    <name type="common">Grape</name>
    <dbReference type="NCBI Taxonomy" id="29760"/>
    <lineage>
        <taxon>Eukaryota</taxon>
        <taxon>Viridiplantae</taxon>
        <taxon>Streptophyta</taxon>
        <taxon>Embryophyta</taxon>
        <taxon>Tracheophyta</taxon>
        <taxon>Spermatophyta</taxon>
        <taxon>Magnoliopsida</taxon>
        <taxon>eudicotyledons</taxon>
        <taxon>Gunneridae</taxon>
        <taxon>Pentapetalae</taxon>
        <taxon>rosids</taxon>
        <taxon>Vitales</taxon>
        <taxon>Vitaceae</taxon>
        <taxon>Viteae</taxon>
        <taxon>Vitis</taxon>
    </lineage>
</organism>
<dbReference type="InParanoid" id="F6HHV0"/>
<evidence type="ECO:0000313" key="2">
    <source>
        <dbReference type="Proteomes" id="UP000009183"/>
    </source>
</evidence>
<dbReference type="AlphaFoldDB" id="F6HHV0"/>
<protein>
    <submittedName>
        <fullName evidence="1">Uncharacterized protein</fullName>
    </submittedName>
</protein>
<dbReference type="PaxDb" id="29760-VIT_01s0127g00550.t01"/>
<reference evidence="2" key="1">
    <citation type="journal article" date="2007" name="Nature">
        <title>The grapevine genome sequence suggests ancestral hexaploidization in major angiosperm phyla.</title>
        <authorList>
            <consortium name="The French-Italian Public Consortium for Grapevine Genome Characterization."/>
            <person name="Jaillon O."/>
            <person name="Aury J.-M."/>
            <person name="Noel B."/>
            <person name="Policriti A."/>
            <person name="Clepet C."/>
            <person name="Casagrande A."/>
            <person name="Choisne N."/>
            <person name="Aubourg S."/>
            <person name="Vitulo N."/>
            <person name="Jubin C."/>
            <person name="Vezzi A."/>
            <person name="Legeai F."/>
            <person name="Hugueney P."/>
            <person name="Dasilva C."/>
            <person name="Horner D."/>
            <person name="Mica E."/>
            <person name="Jublot D."/>
            <person name="Poulain J."/>
            <person name="Bruyere C."/>
            <person name="Billault A."/>
            <person name="Segurens B."/>
            <person name="Gouyvenoux M."/>
            <person name="Ugarte E."/>
            <person name="Cattonaro F."/>
            <person name="Anthouard V."/>
            <person name="Vico V."/>
            <person name="Del Fabbro C."/>
            <person name="Alaux M."/>
            <person name="Di Gaspero G."/>
            <person name="Dumas V."/>
            <person name="Felice N."/>
            <person name="Paillard S."/>
            <person name="Juman I."/>
            <person name="Moroldo M."/>
            <person name="Scalabrin S."/>
            <person name="Canaguier A."/>
            <person name="Le Clainche I."/>
            <person name="Malacrida G."/>
            <person name="Durand E."/>
            <person name="Pesole G."/>
            <person name="Laucou V."/>
            <person name="Chatelet P."/>
            <person name="Merdinoglu D."/>
            <person name="Delledonne M."/>
            <person name="Pezzotti M."/>
            <person name="Lecharny A."/>
            <person name="Scarpelli C."/>
            <person name="Artiguenave F."/>
            <person name="Pe M.E."/>
            <person name="Valle G."/>
            <person name="Morgante M."/>
            <person name="Caboche M."/>
            <person name="Adam-Blondon A.-F."/>
            <person name="Weissenbach J."/>
            <person name="Quetier F."/>
            <person name="Wincker P."/>
        </authorList>
    </citation>
    <scope>NUCLEOTIDE SEQUENCE [LARGE SCALE GENOMIC DNA]</scope>
    <source>
        <strain evidence="2">cv. Pinot noir / PN40024</strain>
    </source>
</reference>
<dbReference type="Proteomes" id="UP000009183">
    <property type="component" value="Chromosome 1"/>
</dbReference>
<sequence length="24" mass="2828">MNTCINPKIYPNFIFTLGLKYCFS</sequence>
<accession>F6HHV0</accession>
<evidence type="ECO:0000313" key="1">
    <source>
        <dbReference type="EMBL" id="CCB51787.1"/>
    </source>
</evidence>
<gene>
    <name evidence="1" type="ordered locus">VIT_01s0127g00550</name>
</gene>
<dbReference type="HOGENOM" id="CLU_3421732_0_0_1"/>
<keyword evidence="2" id="KW-1185">Reference proteome</keyword>
<name>F6HHV0_VITVI</name>
<dbReference type="EMBL" id="FN595761">
    <property type="protein sequence ID" value="CCB51787.1"/>
    <property type="molecule type" value="Genomic_DNA"/>
</dbReference>
<proteinExistence type="predicted"/>